<keyword evidence="3" id="KW-0963">Cytoplasm</keyword>
<evidence type="ECO:0000256" key="3">
    <source>
        <dbReference type="ARBA" id="ARBA00022490"/>
    </source>
</evidence>
<feature type="compositionally biased region" description="Polar residues" evidence="6">
    <location>
        <begin position="369"/>
        <end position="386"/>
    </location>
</feature>
<keyword evidence="9" id="KW-1185">Reference proteome</keyword>
<evidence type="ECO:0000256" key="5">
    <source>
        <dbReference type="ARBA" id="ARBA00023212"/>
    </source>
</evidence>
<reference evidence="8" key="1">
    <citation type="submission" date="2021-08" db="EMBL/GenBank/DDBJ databases">
        <title>WGS assembly of Ceratopteris richardii.</title>
        <authorList>
            <person name="Marchant D.B."/>
            <person name="Chen G."/>
            <person name="Jenkins J."/>
            <person name="Shu S."/>
            <person name="Leebens-Mack J."/>
            <person name="Grimwood J."/>
            <person name="Schmutz J."/>
            <person name="Soltis P."/>
            <person name="Soltis D."/>
            <person name="Chen Z.-H."/>
        </authorList>
    </citation>
    <scope>NUCLEOTIDE SEQUENCE</scope>
    <source>
        <strain evidence="8">Whitten #5841</strain>
        <tissue evidence="8">Leaf</tissue>
    </source>
</reference>
<feature type="compositionally biased region" description="Low complexity" evidence="6">
    <location>
        <begin position="137"/>
        <end position="151"/>
    </location>
</feature>
<evidence type="ECO:0000313" key="9">
    <source>
        <dbReference type="Proteomes" id="UP000825935"/>
    </source>
</evidence>
<keyword evidence="4" id="KW-0493">Microtubule</keyword>
<comment type="similarity">
    <text evidence="2">Belongs to the TPX2 family.</text>
</comment>
<dbReference type="PANTHER" id="PTHR46372:SF2">
    <property type="entry name" value="PROTEIN WVD2-LIKE 3"/>
    <property type="match status" value="1"/>
</dbReference>
<proteinExistence type="inferred from homology"/>
<evidence type="ECO:0000259" key="7">
    <source>
        <dbReference type="Pfam" id="PF06886"/>
    </source>
</evidence>
<feature type="compositionally biased region" description="Basic and acidic residues" evidence="6">
    <location>
        <begin position="95"/>
        <end position="118"/>
    </location>
</feature>
<evidence type="ECO:0000256" key="1">
    <source>
        <dbReference type="ARBA" id="ARBA00004245"/>
    </source>
</evidence>
<feature type="region of interest" description="Disordered" evidence="6">
    <location>
        <begin position="56"/>
        <end position="161"/>
    </location>
</feature>
<feature type="compositionally biased region" description="Basic and acidic residues" evidence="6">
    <location>
        <begin position="255"/>
        <end position="265"/>
    </location>
</feature>
<dbReference type="EMBL" id="CM035418">
    <property type="protein sequence ID" value="KAH7421869.1"/>
    <property type="molecule type" value="Genomic_DNA"/>
</dbReference>
<dbReference type="EMBL" id="CM035418">
    <property type="protein sequence ID" value="KAH7421871.1"/>
    <property type="molecule type" value="Genomic_DNA"/>
</dbReference>
<dbReference type="EMBL" id="CM035418">
    <property type="protein sequence ID" value="KAH7421870.1"/>
    <property type="molecule type" value="Genomic_DNA"/>
</dbReference>
<feature type="region of interest" description="Disordered" evidence="6">
    <location>
        <begin position="181"/>
        <end position="274"/>
    </location>
</feature>
<dbReference type="PANTHER" id="PTHR46372">
    <property type="entry name" value="PROTEIN WVD2-LIKE 3"/>
    <property type="match status" value="1"/>
</dbReference>
<evidence type="ECO:0000313" key="8">
    <source>
        <dbReference type="EMBL" id="KAH7421865.1"/>
    </source>
</evidence>
<feature type="region of interest" description="Disordered" evidence="6">
    <location>
        <begin position="333"/>
        <end position="420"/>
    </location>
</feature>
<feature type="region of interest" description="Disordered" evidence="6">
    <location>
        <begin position="484"/>
        <end position="583"/>
    </location>
</feature>
<feature type="compositionally biased region" description="Polar residues" evidence="6">
    <location>
        <begin position="553"/>
        <end position="583"/>
    </location>
</feature>
<keyword evidence="5" id="KW-0206">Cytoskeleton</keyword>
<evidence type="ECO:0000256" key="6">
    <source>
        <dbReference type="SAM" id="MobiDB-lite"/>
    </source>
</evidence>
<dbReference type="OrthoDB" id="1939285at2759"/>
<protein>
    <recommendedName>
        <fullName evidence="7">TPX2 C-terminal domain-containing protein</fullName>
    </recommendedName>
</protein>
<gene>
    <name evidence="8" type="ORF">KP509_13G078900</name>
</gene>
<name>A0A8T2TKA6_CERRI</name>
<evidence type="ECO:0000256" key="4">
    <source>
        <dbReference type="ARBA" id="ARBA00022701"/>
    </source>
</evidence>
<dbReference type="InterPro" id="IPR027329">
    <property type="entry name" value="TPX2_C"/>
</dbReference>
<dbReference type="GO" id="GO:0008017">
    <property type="term" value="F:microtubule binding"/>
    <property type="evidence" value="ECO:0007669"/>
    <property type="project" value="InterPro"/>
</dbReference>
<dbReference type="InterPro" id="IPR044806">
    <property type="entry name" value="WVD2/WDL1-4"/>
</dbReference>
<dbReference type="GO" id="GO:0005874">
    <property type="term" value="C:microtubule"/>
    <property type="evidence" value="ECO:0007669"/>
    <property type="project" value="UniProtKB-KW"/>
</dbReference>
<dbReference type="Proteomes" id="UP000825935">
    <property type="component" value="Chromosome 13"/>
</dbReference>
<sequence>MENGQASADDGKKQQSGLAIILNGKIKDESDVRCLVEGRTMDVDSEALVANCKDFSNDFDSLPGNLPSQSLEESLESPMKPTSGIKAQKGLSSKHNNERKVSSIKEQPDHLNHAKTDPKALSSSLKKKGEQSMNAGATSSPTASESTPISSVRTVHKNVKTSGPVNIIASKEAVIEAALEVKAPDANPSTKQHRGGARSSHSNFTVPQPFALATDKRASVGGHTSEGKDTGRLKSSQVPQKDEKKNVVEKNASPKHLEGMNHEKMQTAPLKASNASIFNFSSDVRAERRKEFNSKLEERLTAKEVASKQAQAKTKEEIDAEIKQFRKSLSFKATPMPSFYHDSTPPKLELKKIPPTRPKSPRLGRKSISPGTSCDTKSEVVTSSHNSGKEFMESCSHAEPLMPKSQEAKKKKAVSSTSISKAVLTKEAVSPTAKLSSLEIEATSPAEKPEAHEIVDEQNAEVMSVNLNIEVICEKQDSIMKSNEVENVEDCSSQSDMKELQKEEEMKASCETKSNNSSAKLKPAKGIHHSTPSKTPHQEMKEHGVNGVRKKQVSTSVQSLGASKNVQTSKTAIKHASTSRQAPVSPVITNVTVAS</sequence>
<dbReference type="AlphaFoldDB" id="A0A8T2TKA6"/>
<feature type="domain" description="TPX2 C-terminal" evidence="7">
    <location>
        <begin position="278"/>
        <end position="349"/>
    </location>
</feature>
<dbReference type="GO" id="GO:0000226">
    <property type="term" value="P:microtubule cytoskeleton organization"/>
    <property type="evidence" value="ECO:0007669"/>
    <property type="project" value="InterPro"/>
</dbReference>
<feature type="compositionally biased region" description="Low complexity" evidence="6">
    <location>
        <begin position="66"/>
        <end position="78"/>
    </location>
</feature>
<dbReference type="EMBL" id="CM035418">
    <property type="protein sequence ID" value="KAH7421866.1"/>
    <property type="molecule type" value="Genomic_DNA"/>
</dbReference>
<evidence type="ECO:0000256" key="2">
    <source>
        <dbReference type="ARBA" id="ARBA00005885"/>
    </source>
</evidence>
<feature type="compositionally biased region" description="Basic and acidic residues" evidence="6">
    <location>
        <begin position="496"/>
        <end position="510"/>
    </location>
</feature>
<comment type="subcellular location">
    <subcellularLocation>
        <location evidence="1">Cytoplasm</location>
        <location evidence="1">Cytoskeleton</location>
    </subcellularLocation>
</comment>
<dbReference type="EMBL" id="CM035418">
    <property type="protein sequence ID" value="KAH7421865.1"/>
    <property type="molecule type" value="Genomic_DNA"/>
</dbReference>
<comment type="caution">
    <text evidence="8">The sequence shown here is derived from an EMBL/GenBank/DDBJ whole genome shotgun (WGS) entry which is preliminary data.</text>
</comment>
<accession>A0A8T2TKA6</accession>
<organism evidence="8 9">
    <name type="scientific">Ceratopteris richardii</name>
    <name type="common">Triangle waterfern</name>
    <dbReference type="NCBI Taxonomy" id="49495"/>
    <lineage>
        <taxon>Eukaryota</taxon>
        <taxon>Viridiplantae</taxon>
        <taxon>Streptophyta</taxon>
        <taxon>Embryophyta</taxon>
        <taxon>Tracheophyta</taxon>
        <taxon>Polypodiopsida</taxon>
        <taxon>Polypodiidae</taxon>
        <taxon>Polypodiales</taxon>
        <taxon>Pteridineae</taxon>
        <taxon>Pteridaceae</taxon>
        <taxon>Parkerioideae</taxon>
        <taxon>Ceratopteris</taxon>
    </lineage>
</organism>
<dbReference type="Pfam" id="PF06886">
    <property type="entry name" value="TPX2"/>
    <property type="match status" value="1"/>
</dbReference>